<comment type="caution">
    <text evidence="2">The sequence shown here is derived from an EMBL/GenBank/DDBJ whole genome shotgun (WGS) entry which is preliminary data.</text>
</comment>
<keyword evidence="3" id="KW-1185">Reference proteome</keyword>
<dbReference type="InterPro" id="IPR054189">
    <property type="entry name" value="DUF6894"/>
</dbReference>
<dbReference type="OrthoDB" id="9952868at2"/>
<sequence length="72" mass="7781">MSGYRLKLGVAGVDERLQLTAVDDNAARRQALLTMGDMLRDQAFRGDYGAALDLVVLNAGGDIVYEIHVTVT</sequence>
<evidence type="ECO:0000313" key="2">
    <source>
        <dbReference type="EMBL" id="TFW14197.1"/>
    </source>
</evidence>
<name>A0A4Y9RY32_9CAUL</name>
<evidence type="ECO:0000259" key="1">
    <source>
        <dbReference type="Pfam" id="PF21834"/>
    </source>
</evidence>
<gene>
    <name evidence="2" type="ORF">EGY25_03040</name>
</gene>
<dbReference type="EMBL" id="SPVH01000002">
    <property type="protein sequence ID" value="TFW14197.1"/>
    <property type="molecule type" value="Genomic_DNA"/>
</dbReference>
<accession>A0A4Y9RY32</accession>
<protein>
    <recommendedName>
        <fullName evidence="1">DUF6894 domain-containing protein</fullName>
    </recommendedName>
</protein>
<evidence type="ECO:0000313" key="3">
    <source>
        <dbReference type="Proteomes" id="UP000298216"/>
    </source>
</evidence>
<reference evidence="2 3" key="1">
    <citation type="submission" date="2019-03" db="EMBL/GenBank/DDBJ databases">
        <title>Draft genome of Brevundimonas sp. a heavy metal resistant soil bacteria.</title>
        <authorList>
            <person name="Soto J."/>
        </authorList>
    </citation>
    <scope>NUCLEOTIDE SEQUENCE [LARGE SCALE GENOMIC DNA]</scope>
    <source>
        <strain evidence="2 3">B-10</strain>
    </source>
</reference>
<organism evidence="2 3">
    <name type="scientific">Brevundimonas intermedia</name>
    <dbReference type="NCBI Taxonomy" id="74315"/>
    <lineage>
        <taxon>Bacteria</taxon>
        <taxon>Pseudomonadati</taxon>
        <taxon>Pseudomonadota</taxon>
        <taxon>Alphaproteobacteria</taxon>
        <taxon>Caulobacterales</taxon>
        <taxon>Caulobacteraceae</taxon>
        <taxon>Brevundimonas</taxon>
    </lineage>
</organism>
<feature type="domain" description="DUF6894" evidence="1">
    <location>
        <begin position="23"/>
        <end position="70"/>
    </location>
</feature>
<dbReference type="RefSeq" id="WP_135193585.1">
    <property type="nucleotide sequence ID" value="NZ_SPVH01000002.1"/>
</dbReference>
<dbReference type="Pfam" id="PF21834">
    <property type="entry name" value="DUF6894"/>
    <property type="match status" value="1"/>
</dbReference>
<dbReference type="Proteomes" id="UP000298216">
    <property type="component" value="Unassembled WGS sequence"/>
</dbReference>
<dbReference type="AlphaFoldDB" id="A0A4Y9RY32"/>
<proteinExistence type="predicted"/>